<comment type="subcellular location">
    <subcellularLocation>
        <location evidence="2 12">Cell membrane</location>
        <topology evidence="2 12">Lipid-anchor</topology>
    </subcellularLocation>
</comment>
<keyword evidence="6 12" id="KW-1003">Cell membrane</keyword>
<evidence type="ECO:0000259" key="13">
    <source>
        <dbReference type="Pfam" id="PF12849"/>
    </source>
</evidence>
<name>A0A017RYX3_9CLOT</name>
<dbReference type="PANTHER" id="PTHR30570">
    <property type="entry name" value="PERIPLASMIC PHOSPHATE BINDING COMPONENT OF PHOSPHATE ABC TRANSPORTER"/>
    <property type="match status" value="1"/>
</dbReference>
<dbReference type="Gene3D" id="3.40.190.10">
    <property type="entry name" value="Periplasmic binding protein-like II"/>
    <property type="match status" value="2"/>
</dbReference>
<dbReference type="GO" id="GO:0005886">
    <property type="term" value="C:plasma membrane"/>
    <property type="evidence" value="ECO:0007669"/>
    <property type="project" value="UniProtKB-SubCell"/>
</dbReference>
<comment type="similarity">
    <text evidence="3 12">Belongs to the PstS family.</text>
</comment>
<comment type="function">
    <text evidence="1">Part of the ABC transporter complex PstSACB involved in phosphate import.</text>
</comment>
<comment type="function">
    <text evidence="12">Involved in the system for phosphate transport across the cytoplasmic membrane.</text>
</comment>
<comment type="subunit">
    <text evidence="4 12">The complex is composed of two ATP-binding proteins (PstB), two transmembrane proteins (PstC and PstA) and a solute-binding protein (PstS).</text>
</comment>
<dbReference type="SUPFAM" id="SSF53850">
    <property type="entry name" value="Periplasmic binding protein-like II"/>
    <property type="match status" value="1"/>
</dbReference>
<dbReference type="NCBIfam" id="TIGR02136">
    <property type="entry name" value="ptsS_2"/>
    <property type="match status" value="1"/>
</dbReference>
<dbReference type="Pfam" id="PF12849">
    <property type="entry name" value="PBP_like_2"/>
    <property type="match status" value="1"/>
</dbReference>
<keyword evidence="8 12" id="KW-0732">Signal</keyword>
<evidence type="ECO:0000256" key="11">
    <source>
        <dbReference type="ARBA" id="ARBA00023288"/>
    </source>
</evidence>
<dbReference type="STRING" id="1403537.Q428_04015"/>
<evidence type="ECO:0000256" key="6">
    <source>
        <dbReference type="ARBA" id="ARBA00022475"/>
    </source>
</evidence>
<dbReference type="InterPro" id="IPR024370">
    <property type="entry name" value="PBP_domain"/>
</dbReference>
<evidence type="ECO:0000313" key="14">
    <source>
        <dbReference type="EMBL" id="EYE89120.1"/>
    </source>
</evidence>
<keyword evidence="10 12" id="KW-0564">Palmitate</keyword>
<sequence length="302" mass="32742">MKKIRNVLVMFICAIVCLATTVSYASSKKTLAGTIKCSGSTALLPIVKQAAEDFMKVYPKVSIEVTGGGSGTGIRNVTDGVVDIGNSDVFAPENSGLVDNQIAVIPFLFIANNDVKVSSLTNDQLKGIFSGKITNWKEVGGEDKKIVVVMRPASSGTRMTIQQIVMGKENFTTNAIVQDSTGSVKTTVANTPGAIGYIDLAYVDSKVKALKYNNVECNLENVKNGKYTLVSIGHMYTKGQPNELTKAFIEYIKGTTFQNRVLQYYKFAPVTKELKDKVNKIKIGSSSSNNKNTIKPSVKRKK</sequence>
<organism evidence="14 15">
    <name type="scientific">Fervidicella metallireducens AeB</name>
    <dbReference type="NCBI Taxonomy" id="1403537"/>
    <lineage>
        <taxon>Bacteria</taxon>
        <taxon>Bacillati</taxon>
        <taxon>Bacillota</taxon>
        <taxon>Clostridia</taxon>
        <taxon>Eubacteriales</taxon>
        <taxon>Clostridiaceae</taxon>
        <taxon>Fervidicella</taxon>
    </lineage>
</organism>
<dbReference type="PANTHER" id="PTHR30570:SF4">
    <property type="entry name" value="PHOSPHATE-BINDING PROTEIN PSTS 1"/>
    <property type="match status" value="1"/>
</dbReference>
<dbReference type="GO" id="GO:0042301">
    <property type="term" value="F:phosphate ion binding"/>
    <property type="evidence" value="ECO:0007669"/>
    <property type="project" value="UniProtKB-UniRule"/>
</dbReference>
<gene>
    <name evidence="14" type="ORF">Q428_04015</name>
</gene>
<dbReference type="OrthoDB" id="9790048at2"/>
<dbReference type="InterPro" id="IPR011862">
    <property type="entry name" value="Phos-bd"/>
</dbReference>
<keyword evidence="7 12" id="KW-0592">Phosphate transport</keyword>
<evidence type="ECO:0000256" key="7">
    <source>
        <dbReference type="ARBA" id="ARBA00022592"/>
    </source>
</evidence>
<feature type="chain" id="PRO_5027161420" description="Phosphate-binding protein" evidence="12">
    <location>
        <begin position="26"/>
        <end position="302"/>
    </location>
</feature>
<proteinExistence type="inferred from homology"/>
<dbReference type="InterPro" id="IPR050811">
    <property type="entry name" value="Phosphate_ABC_transporter"/>
</dbReference>
<protein>
    <recommendedName>
        <fullName evidence="12">Phosphate-binding protein</fullName>
    </recommendedName>
</protein>
<evidence type="ECO:0000256" key="4">
    <source>
        <dbReference type="ARBA" id="ARBA00011529"/>
    </source>
</evidence>
<keyword evidence="15" id="KW-1185">Reference proteome</keyword>
<evidence type="ECO:0000256" key="9">
    <source>
        <dbReference type="ARBA" id="ARBA00023136"/>
    </source>
</evidence>
<dbReference type="CDD" id="cd13653">
    <property type="entry name" value="PBP2_phosphate_like_1"/>
    <property type="match status" value="1"/>
</dbReference>
<keyword evidence="9" id="KW-0472">Membrane</keyword>
<feature type="signal peptide" evidence="12">
    <location>
        <begin position="1"/>
        <end position="25"/>
    </location>
</feature>
<evidence type="ECO:0000256" key="12">
    <source>
        <dbReference type="RuleBase" id="RU367119"/>
    </source>
</evidence>
<comment type="caution">
    <text evidence="14">The sequence shown here is derived from an EMBL/GenBank/DDBJ whole genome shotgun (WGS) entry which is preliminary data.</text>
</comment>
<accession>A0A017RYX3</accession>
<evidence type="ECO:0000313" key="15">
    <source>
        <dbReference type="Proteomes" id="UP000019681"/>
    </source>
</evidence>
<dbReference type="AlphaFoldDB" id="A0A017RYX3"/>
<evidence type="ECO:0000256" key="3">
    <source>
        <dbReference type="ARBA" id="ARBA00008725"/>
    </source>
</evidence>
<reference evidence="14 15" key="1">
    <citation type="journal article" date="2014" name="Genome Announc.">
        <title>Draft Genome Sequence of Fervidicella metallireducens Strain AeBT, an Iron-Reducing Thermoanaerobe from the Great Artesian Basin.</title>
        <authorList>
            <person name="Patel B.K."/>
        </authorList>
    </citation>
    <scope>NUCLEOTIDE SEQUENCE [LARGE SCALE GENOMIC DNA]</scope>
    <source>
        <strain evidence="14 15">AeB</strain>
    </source>
</reference>
<dbReference type="EMBL" id="AZQP01000008">
    <property type="protein sequence ID" value="EYE89120.1"/>
    <property type="molecule type" value="Genomic_DNA"/>
</dbReference>
<dbReference type="Proteomes" id="UP000019681">
    <property type="component" value="Unassembled WGS sequence"/>
</dbReference>
<dbReference type="RefSeq" id="WP_051514901.1">
    <property type="nucleotide sequence ID" value="NZ_AZQP01000008.1"/>
</dbReference>
<evidence type="ECO:0000256" key="5">
    <source>
        <dbReference type="ARBA" id="ARBA00022448"/>
    </source>
</evidence>
<evidence type="ECO:0000256" key="1">
    <source>
        <dbReference type="ARBA" id="ARBA00002841"/>
    </source>
</evidence>
<dbReference type="GO" id="GO:0006817">
    <property type="term" value="P:phosphate ion transport"/>
    <property type="evidence" value="ECO:0007669"/>
    <property type="project" value="UniProtKB-UniRule"/>
</dbReference>
<keyword evidence="5 12" id="KW-0813">Transport</keyword>
<keyword evidence="11 12" id="KW-0449">Lipoprotein</keyword>
<evidence type="ECO:0000256" key="10">
    <source>
        <dbReference type="ARBA" id="ARBA00023139"/>
    </source>
</evidence>
<evidence type="ECO:0000256" key="8">
    <source>
        <dbReference type="ARBA" id="ARBA00022729"/>
    </source>
</evidence>
<evidence type="ECO:0000256" key="2">
    <source>
        <dbReference type="ARBA" id="ARBA00004193"/>
    </source>
</evidence>
<feature type="domain" description="PBP" evidence="13">
    <location>
        <begin position="27"/>
        <end position="252"/>
    </location>
</feature>